<gene>
    <name evidence="11" type="primary">bcsZ</name>
    <name evidence="11" type="ORF">Sant_0175</name>
</gene>
<evidence type="ECO:0000256" key="10">
    <source>
        <dbReference type="SAM" id="SignalP"/>
    </source>
</evidence>
<evidence type="ECO:0000256" key="9">
    <source>
        <dbReference type="RuleBase" id="RU361167"/>
    </source>
</evidence>
<dbReference type="InterPro" id="IPR012341">
    <property type="entry name" value="6hp_glycosidase-like_sf"/>
</dbReference>
<keyword evidence="7 9" id="KW-0624">Polysaccharide degradation</keyword>
<dbReference type="SUPFAM" id="SSF48208">
    <property type="entry name" value="Six-hairpin glycosidases"/>
    <property type="match status" value="1"/>
</dbReference>
<keyword evidence="5" id="KW-0136">Cellulose degradation</keyword>
<evidence type="ECO:0000313" key="11">
    <source>
        <dbReference type="EMBL" id="AHF75291.1"/>
    </source>
</evidence>
<keyword evidence="3 10" id="KW-0732">Signal</keyword>
<dbReference type="InterPro" id="IPR002037">
    <property type="entry name" value="Glyco_hydro_8"/>
</dbReference>
<keyword evidence="12" id="KW-1185">Reference proteome</keyword>
<dbReference type="HOGENOM" id="CLU_037297_1_0_6"/>
<dbReference type="EMBL" id="CP006569">
    <property type="protein sequence ID" value="AHF75291.1"/>
    <property type="molecule type" value="Genomic_DNA"/>
</dbReference>
<reference evidence="11 12" key="1">
    <citation type="journal article" date="2014" name="Genome Biol. Evol.">
        <title>Genome degeneration and adaptation in a nascent stage of symbiosis.</title>
        <authorList>
            <person name="Oakeson K.F."/>
            <person name="Gil R."/>
            <person name="Clayton A.L."/>
            <person name="Dunn D.M."/>
            <person name="von Niederhausern A.C."/>
            <person name="Hamil C."/>
            <person name="Aoyagi A."/>
            <person name="Duval B."/>
            <person name="Baca A."/>
            <person name="Silva F.J."/>
            <person name="Vallier A."/>
            <person name="Jackson D.G."/>
            <person name="Latorre A."/>
            <person name="Weiss R.B."/>
            <person name="Heddi A."/>
            <person name="Moya A."/>
            <person name="Dale C."/>
        </authorList>
    </citation>
    <scope>NUCLEOTIDE SEQUENCE [LARGE SCALE GENOMIC DNA]</scope>
    <source>
        <strain evidence="11 12">HS1</strain>
    </source>
</reference>
<evidence type="ECO:0000256" key="6">
    <source>
        <dbReference type="ARBA" id="ARBA00023295"/>
    </source>
</evidence>
<comment type="catalytic activity">
    <reaction evidence="1">
        <text>Endohydrolysis of (1-&gt;4)-beta-D-glucosidic linkages in cellulose, lichenin and cereal beta-D-glucans.</text>
        <dbReference type="EC" id="3.2.1.4"/>
    </reaction>
</comment>
<feature type="active site" description="Nucleophile" evidence="8">
    <location>
        <position position="112"/>
    </location>
</feature>
<dbReference type="InterPro" id="IPR008928">
    <property type="entry name" value="6-hairpin_glycosidase_sf"/>
</dbReference>
<evidence type="ECO:0000256" key="4">
    <source>
        <dbReference type="ARBA" id="ARBA00022801"/>
    </source>
</evidence>
<dbReference type="Pfam" id="PF01270">
    <property type="entry name" value="Glyco_hydro_8"/>
    <property type="match status" value="1"/>
</dbReference>
<dbReference type="RefSeq" id="WP_025420442.1">
    <property type="nucleotide sequence ID" value="NZ_CP006569.1"/>
</dbReference>
<dbReference type="KEGG" id="sod:Sant_0175"/>
<name>W0HN29_9GAMM</name>
<evidence type="ECO:0000256" key="8">
    <source>
        <dbReference type="PROSITE-ProRule" id="PRU10058"/>
    </source>
</evidence>
<feature type="chain" id="PRO_5004789722" description="Glucanase" evidence="10">
    <location>
        <begin position="25"/>
        <end position="335"/>
    </location>
</feature>
<proteinExistence type="inferred from homology"/>
<dbReference type="PATRIC" id="fig|1239307.3.peg.188"/>
<protein>
    <recommendedName>
        <fullName evidence="9">Glucanase</fullName>
        <ecNumber evidence="9">3.2.1.-</ecNumber>
    </recommendedName>
</protein>
<evidence type="ECO:0000256" key="7">
    <source>
        <dbReference type="ARBA" id="ARBA00023326"/>
    </source>
</evidence>
<keyword evidence="4 9" id="KW-0378">Hydrolase</keyword>
<accession>W0HN29</accession>
<dbReference type="GO" id="GO:0030245">
    <property type="term" value="P:cellulose catabolic process"/>
    <property type="evidence" value="ECO:0007669"/>
    <property type="project" value="UniProtKB-KW"/>
</dbReference>
<dbReference type="Gene3D" id="1.50.10.10">
    <property type="match status" value="1"/>
</dbReference>
<evidence type="ECO:0000256" key="1">
    <source>
        <dbReference type="ARBA" id="ARBA00000966"/>
    </source>
</evidence>
<feature type="signal peptide" evidence="10">
    <location>
        <begin position="1"/>
        <end position="24"/>
    </location>
</feature>
<evidence type="ECO:0000256" key="2">
    <source>
        <dbReference type="ARBA" id="ARBA00009209"/>
    </source>
</evidence>
<organism evidence="11 12">
    <name type="scientific">Sodalis praecaptivus</name>
    <dbReference type="NCBI Taxonomy" id="1239307"/>
    <lineage>
        <taxon>Bacteria</taxon>
        <taxon>Pseudomonadati</taxon>
        <taxon>Pseudomonadota</taxon>
        <taxon>Gammaproteobacteria</taxon>
        <taxon>Enterobacterales</taxon>
        <taxon>Bruguierivoracaceae</taxon>
        <taxon>Sodalis</taxon>
    </lineage>
</organism>
<evidence type="ECO:0000313" key="12">
    <source>
        <dbReference type="Proteomes" id="UP000019028"/>
    </source>
</evidence>
<comment type="similarity">
    <text evidence="2 9">Belongs to the glycosyl hydrolase 8 (cellulase D) family.</text>
</comment>
<dbReference type="InterPro" id="IPR019834">
    <property type="entry name" value="Glyco_hydro_8_CS"/>
</dbReference>
<keyword evidence="7 9" id="KW-0119">Carbohydrate metabolism</keyword>
<dbReference type="PROSITE" id="PS00812">
    <property type="entry name" value="GLYCOSYL_HYDROL_F8"/>
    <property type="match status" value="1"/>
</dbReference>
<dbReference type="PRINTS" id="PR00735">
    <property type="entry name" value="GLHYDRLASE8"/>
</dbReference>
<dbReference type="OrthoDB" id="9766708at2"/>
<dbReference type="Proteomes" id="UP000019028">
    <property type="component" value="Chromosome"/>
</dbReference>
<keyword evidence="6 9" id="KW-0326">Glycosidase</keyword>
<evidence type="ECO:0000256" key="3">
    <source>
        <dbReference type="ARBA" id="ARBA00022729"/>
    </source>
</evidence>
<dbReference type="AlphaFoldDB" id="W0HN29"/>
<sequence>MKRFGQLTCLLGLTLTLLAGGARAESAGWAQYKHRFLLPEGRIIDTGNHNVSHSEGQGFGMLLAVYNNDRPTFDLLYQWTRAHLYQQDSGLNAWRFDPASTPPVADRNNATDGDTLIAWALLQAGQKWRQPDYLQASEALQQAIVQRTVVEFAGLKVLLPGVEGFKQADALTLNPSYFIFPAWQAFYQQSHLPIWNELSSDARQLLSKMRFGTSRLPTDWVRLDANGGVAPGDRWPARFSFDAVRIPLYLHWAQPDNQALGPYIAYWRQYDRLSTPAWVDVQSGEKADYMLPPGMLAIRDAILANGAQVTDRLQNNEDYYSASLHLLTYWSLQRQ</sequence>
<evidence type="ECO:0000256" key="5">
    <source>
        <dbReference type="ARBA" id="ARBA00023001"/>
    </source>
</evidence>
<dbReference type="EC" id="3.2.1.-" evidence="9"/>
<dbReference type="GO" id="GO:0008810">
    <property type="term" value="F:cellulase activity"/>
    <property type="evidence" value="ECO:0007669"/>
    <property type="project" value="UniProtKB-EC"/>
</dbReference>